<comment type="function">
    <text evidence="3">Antitoxin component of a type II toxin-antitoxin (TA) system.</text>
</comment>
<dbReference type="InterPro" id="IPR024069">
    <property type="entry name" value="AF2212-like_dom_sf"/>
</dbReference>
<dbReference type="AlphaFoldDB" id="A0A9E7N0E8"/>
<dbReference type="KEGG" id="tagg:NF865_02115"/>
<dbReference type="Proteomes" id="UP001055732">
    <property type="component" value="Chromosome"/>
</dbReference>
<sequence length="68" mass="7981">MPIIVEAVYENGVLKPLKKLKLKDGQKVRIKVELDVSKYYGLERIKRTWRRDPIFLKGDNNALRVQEA</sequence>
<protein>
    <recommendedName>
        <fullName evidence="3">Antitoxin</fullName>
    </recommendedName>
</protein>
<evidence type="ECO:0000256" key="1">
    <source>
        <dbReference type="ARBA" id="ARBA00006615"/>
    </source>
</evidence>
<dbReference type="Gene3D" id="4.10.1150.10">
    <property type="entry name" value="AF2212/PG0164-like"/>
    <property type="match status" value="1"/>
</dbReference>
<organism evidence="4 5">
    <name type="scientific">Thermococcus aggregans</name>
    <dbReference type="NCBI Taxonomy" id="110163"/>
    <lineage>
        <taxon>Archaea</taxon>
        <taxon>Methanobacteriati</taxon>
        <taxon>Methanobacteriota</taxon>
        <taxon>Thermococci</taxon>
        <taxon>Thermococcales</taxon>
        <taxon>Thermococcaceae</taxon>
        <taxon>Thermococcus</taxon>
    </lineage>
</organism>
<reference evidence="4" key="1">
    <citation type="journal article" date="1998" name="Int. J. Syst. Bacteriol. 48 Pt">
        <title>Thermococcus guaymasensis sp. nov. and Thermococcus aggregans sp. nov., two novel thermophilic archaea isolated from the Guaymas Basin hydrothermal vent site.</title>
        <authorList>
            <person name="Canganella F."/>
            <person name="Jones W.J."/>
            <person name="Gambacorta A."/>
            <person name="Antranikian G."/>
        </authorList>
    </citation>
    <scope>NUCLEOTIDE SEQUENCE</scope>
    <source>
        <strain evidence="4">TY</strain>
    </source>
</reference>
<proteinExistence type="inferred from homology"/>
<evidence type="ECO:0000256" key="2">
    <source>
        <dbReference type="ARBA" id="ARBA00022649"/>
    </source>
</evidence>
<name>A0A9E7N0E8_THEAG</name>
<evidence type="ECO:0000313" key="5">
    <source>
        <dbReference type="Proteomes" id="UP001055732"/>
    </source>
</evidence>
<evidence type="ECO:0000313" key="4">
    <source>
        <dbReference type="EMBL" id="USS41777.1"/>
    </source>
</evidence>
<gene>
    <name evidence="4" type="ORF">NF865_02115</name>
</gene>
<keyword evidence="5" id="KW-1185">Reference proteome</keyword>
<keyword evidence="2 3" id="KW-1277">Toxin-antitoxin system</keyword>
<comment type="similarity">
    <text evidence="1 3">Belongs to the UPF0165 family.</text>
</comment>
<dbReference type="RefSeq" id="WP_253305712.1">
    <property type="nucleotide sequence ID" value="NZ_CP099582.1"/>
</dbReference>
<reference evidence="4" key="2">
    <citation type="submission" date="2022-06" db="EMBL/GenBank/DDBJ databases">
        <authorList>
            <person name="Park Y.-J."/>
        </authorList>
    </citation>
    <scope>NUCLEOTIDE SEQUENCE</scope>
    <source>
        <strain evidence="4">TY</strain>
    </source>
</reference>
<dbReference type="InterPro" id="IPR008203">
    <property type="entry name" value="AF2212-like"/>
</dbReference>
<accession>A0A9E7N0E8</accession>
<evidence type="ECO:0000256" key="3">
    <source>
        <dbReference type="RuleBase" id="RU368051"/>
    </source>
</evidence>
<dbReference type="SUPFAM" id="SSF141694">
    <property type="entry name" value="AF2212/PG0164-like"/>
    <property type="match status" value="1"/>
</dbReference>
<dbReference type="Pfam" id="PF01954">
    <property type="entry name" value="AF2212-like"/>
    <property type="match status" value="1"/>
</dbReference>
<dbReference type="EMBL" id="CP099582">
    <property type="protein sequence ID" value="USS41777.1"/>
    <property type="molecule type" value="Genomic_DNA"/>
</dbReference>